<dbReference type="EMBL" id="JARGDH010000004">
    <property type="protein sequence ID" value="KAL0270997.1"/>
    <property type="molecule type" value="Genomic_DNA"/>
</dbReference>
<evidence type="ECO:0000259" key="4">
    <source>
        <dbReference type="Pfam" id="PF11715"/>
    </source>
</evidence>
<organism evidence="8">
    <name type="scientific">Menopon gallinae</name>
    <name type="common">poultry shaft louse</name>
    <dbReference type="NCBI Taxonomy" id="328185"/>
    <lineage>
        <taxon>Eukaryota</taxon>
        <taxon>Metazoa</taxon>
        <taxon>Ecdysozoa</taxon>
        <taxon>Arthropoda</taxon>
        <taxon>Hexapoda</taxon>
        <taxon>Insecta</taxon>
        <taxon>Pterygota</taxon>
        <taxon>Neoptera</taxon>
        <taxon>Paraneoptera</taxon>
        <taxon>Psocodea</taxon>
        <taxon>Troctomorpha</taxon>
        <taxon>Phthiraptera</taxon>
        <taxon>Amblycera</taxon>
        <taxon>Menoponidae</taxon>
        <taxon>Menopon</taxon>
    </lineage>
</organism>
<evidence type="ECO:0000259" key="7">
    <source>
        <dbReference type="Pfam" id="PF23354"/>
    </source>
</evidence>
<dbReference type="GO" id="GO:0017056">
    <property type="term" value="F:structural constituent of nuclear pore"/>
    <property type="evidence" value="ECO:0007669"/>
    <property type="project" value="TreeGrafter"/>
</dbReference>
<dbReference type="PANTHER" id="PTHR21286">
    <property type="entry name" value="NUCLEAR PORE COMPLEX PROTEIN NUP160"/>
    <property type="match status" value="1"/>
</dbReference>
<dbReference type="InterPro" id="IPR056535">
    <property type="entry name" value="TPR_NUP160_M"/>
</dbReference>
<feature type="domain" description="NUP160 middle TPR" evidence="7">
    <location>
        <begin position="873"/>
        <end position="1140"/>
    </location>
</feature>
<feature type="domain" description="Nucleoporin Nup120/160 beta-propeller" evidence="4">
    <location>
        <begin position="59"/>
        <end position="574"/>
    </location>
</feature>
<sequence length="1446" mass="164451">MEHSLRYREVIPDQTANEKWIEITLNTGGSQSTLQDIKVAERSGGYSYKYQTKYFTRNRFIYWRICHDVLELVEQSLDVNLTGNRIRYRFVDTPVLEGITIHEAFNSVVILVATVSSVHRLAFPHPDIIHNQEHVFPRLGVDYSAKSIFAEATAIDARNSAMSHVINNPSTGSILPHTSCTGLSSNQQHFLFALAYSTGVVLLVKMDTMTGSASLLELKQQFDALIMPKFLSRALRGKNKEDESTVSMLFHDIAGETYLFCLCRDGNIRLWATVKSHCNVVTNLTPVGDQGAQHHMIRKAVSHDPNQFLIGTLLCSATHSAIHIYKPTIENNSFYLRPILVSCTPKDEDVIDFTITHNEEIWALFRSPQGEPNVAFYKNGEWIPCILENPLDSVEIPLDLEIDAKQNYIDFIFHPGRFPVSVINKALSIYRKSTIITDTGVPVHVLKERVCSLIDAQINADLEERDYAEDEVVELVNSCWQKFYSCCVEYYEGGTRPIGLLLLAHQVPQSTVGNNINNPKQKHVMFADQENDSESSESCSGSRDEILNGETVTSGVVLIKKSYVSLLRPMDTLEMVALNPNMNSDAFRSGIDLDNGLSPDLLKLVRVLIYLDENLPDDIKVTFDKSLKQLKSPRQAISEVFANDMSMEEKDAITNLDLLYNVAVHLEMMSDIEGLMNSLLDLLDIGQPDLSDGYDKIENTKWLIHLGHLYGSQFAMSFVGNSLHQMVVVRYELCRCLLIFQHLLLADSFQQFIDTRRLNNIGEETLERTSLLIRCYNILVWLTQTPIHIPHAINSVDNCVSVLKLNEKNKSLLFQSSHHQQNRNITILQLFLQTTASTTIRLLLSKREIPHSQICLWHQSLLPYVHILAQLVWPPCNNTVFPEFLLISGQHLHVQEYTRLLSKWCHTNTYTRKFLLACALLDSGEHHKAFDIFNKAAHGISIGDTFIINKIIQSKETVRERLFTLYYLKVIKLFEQQNLSDLIIDLASFAIDVSDKKDPELPTLYSIVFLNHLQIGQYNEAYDSLVSNPDEDRRKDCLRQLVVSLFESRSLDTLMNFPFTDMQNDLERIIEGRARSLDVLNNEYYNFLYAYHVLKGSMRKAACVMYEQAFRLAVTNAEISIKILEKQCNFYAATLNCLSLVNPEDAWIVKPLLSQDNEMDVNDDTMSIFPDEGLNYKQLKYQIHVLEVKDIQKEYALCKARLKLMKFSPEQSSKITTTLNAHEIVGVLTNVGLYKDALYVCSLFGKSPEIVLSGLAVNCVRLDETQCSSAWDWLPENDVTDLGDGNAANLAWRLLQSMLSKHEVDRQSVLHKAVTNKLLQLGVFIPYWLLASYKLRNPAELLRLLLENGRLEESAELAIEYIEAVLGKGKERFNVEASLLPQNPPTWLPFNVIDIILLELESYSATDSEYKTLHNRLSTILNKYLTTASQVSEDKIKMIQKGLSQL</sequence>
<protein>
    <recommendedName>
        <fullName evidence="9">Nuclear pore complex protein Nup160 homolog</fullName>
    </recommendedName>
</protein>
<keyword evidence="2" id="KW-0813">Transport</keyword>
<dbReference type="EMBL" id="JARGDH010000004">
    <property type="protein sequence ID" value="KAL0270995.1"/>
    <property type="molecule type" value="Genomic_DNA"/>
</dbReference>
<dbReference type="InterPro" id="IPR056547">
    <property type="entry name" value="NUP160_helical"/>
</dbReference>
<evidence type="ECO:0008006" key="9">
    <source>
        <dbReference type="Google" id="ProtNLM"/>
    </source>
</evidence>
<dbReference type="GO" id="GO:0005643">
    <property type="term" value="C:nuclear pore"/>
    <property type="evidence" value="ECO:0007669"/>
    <property type="project" value="TreeGrafter"/>
</dbReference>
<dbReference type="Pfam" id="PF23347">
    <property type="entry name" value="TPR_Nup160_C"/>
    <property type="match status" value="1"/>
</dbReference>
<dbReference type="EMBL" id="JARGDH010000004">
    <property type="protein sequence ID" value="KAL0270998.1"/>
    <property type="molecule type" value="Genomic_DNA"/>
</dbReference>
<gene>
    <name evidence="8" type="ORF">PYX00_008244</name>
</gene>
<keyword evidence="3" id="KW-0539">Nucleus</keyword>
<evidence type="ECO:0000256" key="3">
    <source>
        <dbReference type="ARBA" id="ARBA00023242"/>
    </source>
</evidence>
<dbReference type="EMBL" id="JARGDH010000004">
    <property type="protein sequence ID" value="KAL0270996.1"/>
    <property type="molecule type" value="Genomic_DNA"/>
</dbReference>
<dbReference type="InterPro" id="IPR021717">
    <property type="entry name" value="Nucleoporin_Nup160"/>
</dbReference>
<evidence type="ECO:0000259" key="5">
    <source>
        <dbReference type="Pfam" id="PF23345"/>
    </source>
</evidence>
<dbReference type="InterPro" id="IPR059141">
    <property type="entry name" value="Beta-prop_Nup120_160"/>
</dbReference>
<comment type="caution">
    <text evidence="8">The sequence shown here is derived from an EMBL/GenBank/DDBJ whole genome shotgun (WGS) entry which is preliminary data.</text>
</comment>
<proteinExistence type="predicted"/>
<dbReference type="Pfam" id="PF11715">
    <property type="entry name" value="Beta-prop_Nup120_160"/>
    <property type="match status" value="1"/>
</dbReference>
<accession>A0AAW2HM98</accession>
<comment type="subcellular location">
    <subcellularLocation>
        <location evidence="1">Nucleus</location>
    </subcellularLocation>
</comment>
<reference evidence="8" key="1">
    <citation type="journal article" date="2024" name="Gigascience">
        <title>Chromosome-level genome of the poultry shaft louse Menopon gallinae provides insight into the host-switching and adaptive evolution of parasitic lice.</title>
        <authorList>
            <person name="Xu Y."/>
            <person name="Ma L."/>
            <person name="Liu S."/>
            <person name="Liang Y."/>
            <person name="Liu Q."/>
            <person name="He Z."/>
            <person name="Tian L."/>
            <person name="Duan Y."/>
            <person name="Cai W."/>
            <person name="Li H."/>
            <person name="Song F."/>
        </authorList>
    </citation>
    <scope>NUCLEOTIDE SEQUENCE</scope>
    <source>
        <strain evidence="8">Cailab_2023a</strain>
    </source>
</reference>
<evidence type="ECO:0000256" key="2">
    <source>
        <dbReference type="ARBA" id="ARBA00022448"/>
    </source>
</evidence>
<evidence type="ECO:0000259" key="6">
    <source>
        <dbReference type="Pfam" id="PF23347"/>
    </source>
</evidence>
<dbReference type="InterPro" id="IPR056536">
    <property type="entry name" value="TPR_NUP160_C"/>
</dbReference>
<dbReference type="PANTHER" id="PTHR21286:SF0">
    <property type="entry name" value="NUCLEAR PORE COMPLEX PROTEIN NUP160"/>
    <property type="match status" value="1"/>
</dbReference>
<dbReference type="Pfam" id="PF23345">
    <property type="entry name" value="NUP160_helical"/>
    <property type="match status" value="1"/>
</dbReference>
<evidence type="ECO:0000256" key="1">
    <source>
        <dbReference type="ARBA" id="ARBA00004123"/>
    </source>
</evidence>
<evidence type="ECO:0000313" key="8">
    <source>
        <dbReference type="EMBL" id="KAL0270998.1"/>
    </source>
</evidence>
<feature type="domain" description="NUP160 C-terminal TPR" evidence="6">
    <location>
        <begin position="1187"/>
        <end position="1438"/>
    </location>
</feature>
<feature type="domain" description="NUP160 helical" evidence="5">
    <location>
        <begin position="594"/>
        <end position="831"/>
    </location>
</feature>
<name>A0AAW2HM98_9NEOP</name>
<dbReference type="Pfam" id="PF23354">
    <property type="entry name" value="TPR_NUP160_120_M"/>
    <property type="match status" value="1"/>
</dbReference>